<evidence type="ECO:0000256" key="3">
    <source>
        <dbReference type="ARBA" id="ARBA00023274"/>
    </source>
</evidence>
<sequence length="175" mass="19575">MNRLIEVEKELLRSDLKKFGPGDTVKVFFRIHEGKKDKVQVFQGLCIQIRGSGPNRSFTLRKISQGIGIERIFPLHSPVIEKVEVVRYGKVRRAKLYYLREKVGKGRYVKERVVRKKGDVKKKPKVTAKSVGQEAIEEASEAAADVVTEQKPPEAPSKEATDAATKSGSRGVEEG</sequence>
<accession>A0A532V0U1</accession>
<proteinExistence type="inferred from homology"/>
<reference evidence="8 9" key="1">
    <citation type="submission" date="2017-06" db="EMBL/GenBank/DDBJ databases">
        <title>Novel microbial phyla capable of carbon fixation and sulfur reduction in deep-sea sediments.</title>
        <authorList>
            <person name="Huang J."/>
            <person name="Baker B."/>
            <person name="Wang Y."/>
        </authorList>
    </citation>
    <scope>NUCLEOTIDE SEQUENCE [LARGE SCALE GENOMIC DNA]</scope>
    <source>
        <strain evidence="8">B3_TA06</strain>
    </source>
</reference>
<dbReference type="NCBIfam" id="TIGR01024">
    <property type="entry name" value="rplS_bact"/>
    <property type="match status" value="1"/>
</dbReference>
<protein>
    <recommendedName>
        <fullName evidence="4 5">Large ribosomal subunit protein bL19</fullName>
    </recommendedName>
</protein>
<dbReference type="EMBL" id="NJBO01000017">
    <property type="protein sequence ID" value="TKJ40577.1"/>
    <property type="molecule type" value="Genomic_DNA"/>
</dbReference>
<dbReference type="InterPro" id="IPR038657">
    <property type="entry name" value="Ribosomal_bL19_sf"/>
</dbReference>
<dbReference type="InterPro" id="IPR018257">
    <property type="entry name" value="Ribosomal_bL19_CS"/>
</dbReference>
<comment type="function">
    <text evidence="5 6">This protein is located at the 30S-50S ribosomal subunit interface and may play a role in the structure and function of the aminoacyl-tRNA binding site.</text>
</comment>
<evidence type="ECO:0000256" key="5">
    <source>
        <dbReference type="HAMAP-Rule" id="MF_00402"/>
    </source>
</evidence>
<evidence type="ECO:0000313" key="9">
    <source>
        <dbReference type="Proteomes" id="UP000317778"/>
    </source>
</evidence>
<comment type="caution">
    <text evidence="8">The sequence shown here is derived from an EMBL/GenBank/DDBJ whole genome shotgun (WGS) entry which is preliminary data.</text>
</comment>
<organism evidence="8 9">
    <name type="scientific">candidate division TA06 bacterium B3_TA06</name>
    <dbReference type="NCBI Taxonomy" id="2012487"/>
    <lineage>
        <taxon>Bacteria</taxon>
        <taxon>Bacteria division TA06</taxon>
    </lineage>
</organism>
<evidence type="ECO:0000256" key="4">
    <source>
        <dbReference type="ARBA" id="ARBA00035171"/>
    </source>
</evidence>
<dbReference type="InterPro" id="IPR001857">
    <property type="entry name" value="Ribosomal_bL19"/>
</dbReference>
<dbReference type="PRINTS" id="PR00061">
    <property type="entry name" value="RIBOSOMALL19"/>
</dbReference>
<dbReference type="PROSITE" id="PS01015">
    <property type="entry name" value="RIBOSOMAL_L19"/>
    <property type="match status" value="1"/>
</dbReference>
<dbReference type="GO" id="GO:0022625">
    <property type="term" value="C:cytosolic large ribosomal subunit"/>
    <property type="evidence" value="ECO:0007669"/>
    <property type="project" value="TreeGrafter"/>
</dbReference>
<evidence type="ECO:0000256" key="7">
    <source>
        <dbReference type="SAM" id="MobiDB-lite"/>
    </source>
</evidence>
<dbReference type="Gene3D" id="2.30.30.790">
    <property type="match status" value="1"/>
</dbReference>
<dbReference type="AlphaFoldDB" id="A0A532V0U1"/>
<comment type="similarity">
    <text evidence="1 5 6">Belongs to the bacterial ribosomal protein bL19 family.</text>
</comment>
<evidence type="ECO:0000256" key="2">
    <source>
        <dbReference type="ARBA" id="ARBA00022980"/>
    </source>
</evidence>
<dbReference type="SUPFAM" id="SSF50104">
    <property type="entry name" value="Translation proteins SH3-like domain"/>
    <property type="match status" value="1"/>
</dbReference>
<name>A0A532V0U1_UNCT6</name>
<evidence type="ECO:0000256" key="1">
    <source>
        <dbReference type="ARBA" id="ARBA00005781"/>
    </source>
</evidence>
<keyword evidence="2 5" id="KW-0689">Ribosomal protein</keyword>
<evidence type="ECO:0000313" key="8">
    <source>
        <dbReference type="EMBL" id="TKJ40577.1"/>
    </source>
</evidence>
<dbReference type="InterPro" id="IPR008991">
    <property type="entry name" value="Translation_prot_SH3-like_sf"/>
</dbReference>
<dbReference type="GO" id="GO:0006412">
    <property type="term" value="P:translation"/>
    <property type="evidence" value="ECO:0007669"/>
    <property type="project" value="UniProtKB-UniRule"/>
</dbReference>
<gene>
    <name evidence="5 8" type="primary">rplS</name>
    <name evidence="8" type="ORF">CEE36_09330</name>
</gene>
<dbReference type="PANTHER" id="PTHR15680:SF9">
    <property type="entry name" value="LARGE RIBOSOMAL SUBUNIT PROTEIN BL19M"/>
    <property type="match status" value="1"/>
</dbReference>
<evidence type="ECO:0000256" key="6">
    <source>
        <dbReference type="RuleBase" id="RU000559"/>
    </source>
</evidence>
<dbReference type="Pfam" id="PF01245">
    <property type="entry name" value="Ribosomal_L19"/>
    <property type="match status" value="1"/>
</dbReference>
<dbReference type="PANTHER" id="PTHR15680">
    <property type="entry name" value="RIBOSOMAL PROTEIN L19"/>
    <property type="match status" value="1"/>
</dbReference>
<feature type="region of interest" description="Disordered" evidence="7">
    <location>
        <begin position="119"/>
        <end position="175"/>
    </location>
</feature>
<dbReference type="GO" id="GO:0003735">
    <property type="term" value="F:structural constituent of ribosome"/>
    <property type="evidence" value="ECO:0007669"/>
    <property type="project" value="InterPro"/>
</dbReference>
<dbReference type="HAMAP" id="MF_00402">
    <property type="entry name" value="Ribosomal_bL19"/>
    <property type="match status" value="1"/>
</dbReference>
<keyword evidence="3 5" id="KW-0687">Ribonucleoprotein</keyword>
<dbReference type="Proteomes" id="UP000317778">
    <property type="component" value="Unassembled WGS sequence"/>
</dbReference>